<dbReference type="Proteomes" id="UP000419743">
    <property type="component" value="Unassembled WGS sequence"/>
</dbReference>
<feature type="transmembrane region" description="Helical" evidence="1">
    <location>
        <begin position="6"/>
        <end position="25"/>
    </location>
</feature>
<name>A0A7M4DL90_9MICO</name>
<reference evidence="2 3" key="1">
    <citation type="submission" date="2019-11" db="EMBL/GenBank/DDBJ databases">
        <authorList>
            <person name="Criscuolo A."/>
        </authorList>
    </citation>
    <scope>NUCLEOTIDE SEQUENCE [LARGE SCALE GENOMIC DNA]</scope>
    <source>
        <strain evidence="2">CIP111667</strain>
    </source>
</reference>
<dbReference type="NCBIfam" id="NF033493">
    <property type="entry name" value="MetS_like_NSS"/>
    <property type="match status" value="1"/>
</dbReference>
<dbReference type="RefSeq" id="WP_156741625.1">
    <property type="nucleotide sequence ID" value="NZ_CACRYJ010000042.1"/>
</dbReference>
<accession>A0A7M4DL90</accession>
<proteinExistence type="predicted"/>
<gene>
    <name evidence="2" type="ORF">HALOF300_02906</name>
</gene>
<dbReference type="Pfam" id="PF16951">
    <property type="entry name" value="MaAIMP_sms"/>
    <property type="match status" value="1"/>
</dbReference>
<dbReference type="InterPro" id="IPR031596">
    <property type="entry name" value="MaAIMP_sms"/>
</dbReference>
<protein>
    <recommendedName>
        <fullName evidence="4">Methionine/alanine importer small subunit</fullName>
    </recommendedName>
</protein>
<keyword evidence="3" id="KW-1185">Reference proteome</keyword>
<evidence type="ECO:0000313" key="3">
    <source>
        <dbReference type="Proteomes" id="UP000419743"/>
    </source>
</evidence>
<keyword evidence="1" id="KW-1133">Transmembrane helix</keyword>
<keyword evidence="1" id="KW-0812">Transmembrane</keyword>
<dbReference type="EMBL" id="CACRYJ010000042">
    <property type="protein sequence ID" value="VZO37986.1"/>
    <property type="molecule type" value="Genomic_DNA"/>
</dbReference>
<evidence type="ECO:0000313" key="2">
    <source>
        <dbReference type="EMBL" id="VZO37986.1"/>
    </source>
</evidence>
<dbReference type="AlphaFoldDB" id="A0A7M4DL90"/>
<evidence type="ECO:0008006" key="4">
    <source>
        <dbReference type="Google" id="ProtNLM"/>
    </source>
</evidence>
<evidence type="ECO:0000256" key="1">
    <source>
        <dbReference type="SAM" id="Phobius"/>
    </source>
</evidence>
<keyword evidence="1" id="KW-0472">Membrane</keyword>
<organism evidence="2 3">
    <name type="scientific">Occultella aeris</name>
    <dbReference type="NCBI Taxonomy" id="2761496"/>
    <lineage>
        <taxon>Bacteria</taxon>
        <taxon>Bacillati</taxon>
        <taxon>Actinomycetota</taxon>
        <taxon>Actinomycetes</taxon>
        <taxon>Micrococcales</taxon>
        <taxon>Ruaniaceae</taxon>
        <taxon>Occultella</taxon>
    </lineage>
</organism>
<comment type="caution">
    <text evidence="2">The sequence shown here is derived from an EMBL/GenBank/DDBJ whole genome shotgun (WGS) entry which is preliminary data.</text>
</comment>
<sequence length="48" mass="5173">MSAAAIVMLVVALVLVWGGLVAALLHLRKHPEEFDVVESGQQEYPPST</sequence>